<name>A0A4Q7M3J7_9MICO</name>
<gene>
    <name evidence="2" type="ORF">EV386_2841</name>
</gene>
<feature type="signal peptide" evidence="1">
    <location>
        <begin position="1"/>
        <end position="17"/>
    </location>
</feature>
<comment type="caution">
    <text evidence="2">The sequence shown here is derived from an EMBL/GenBank/DDBJ whole genome shotgun (WGS) entry which is preliminary data.</text>
</comment>
<evidence type="ECO:0000256" key="1">
    <source>
        <dbReference type="SAM" id="SignalP"/>
    </source>
</evidence>
<evidence type="ECO:0008006" key="4">
    <source>
        <dbReference type="Google" id="ProtNLM"/>
    </source>
</evidence>
<dbReference type="OrthoDB" id="4827515at2"/>
<protein>
    <recommendedName>
        <fullName evidence="4">Peptidase M48-like protein</fullName>
    </recommendedName>
</protein>
<evidence type="ECO:0000313" key="2">
    <source>
        <dbReference type="EMBL" id="RZS62505.1"/>
    </source>
</evidence>
<keyword evidence="1" id="KW-0732">Signal</keyword>
<sequence>MLALVAAAIAVATSAAASPRSPDSPPPAALSRADAAWAASLTRAAQVWASAHTAPTPADYRAQAEAFLDTLPGGDAVTIEWGDPEGHLGGVWIPGPPTIILNAQRLDGRVEATQDVLRHEIAHVHQNLALTASGLSLAQYTARLDALFDGDGVERSADAVAALLGATTLRYQSEFTPAQLDAAREILADRVP</sequence>
<accession>A0A4Q7M3J7</accession>
<feature type="chain" id="PRO_5020557647" description="Peptidase M48-like protein" evidence="1">
    <location>
        <begin position="18"/>
        <end position="192"/>
    </location>
</feature>
<dbReference type="AlphaFoldDB" id="A0A4Q7M3J7"/>
<reference evidence="2 3" key="1">
    <citation type="submission" date="2019-02" db="EMBL/GenBank/DDBJ databases">
        <title>Sequencing the genomes of 1000 actinobacteria strains.</title>
        <authorList>
            <person name="Klenk H.-P."/>
        </authorList>
    </citation>
    <scope>NUCLEOTIDE SEQUENCE [LARGE SCALE GENOMIC DNA]</scope>
    <source>
        <strain evidence="2 3">DSM 16932</strain>
    </source>
</reference>
<dbReference type="RefSeq" id="WP_130415994.1">
    <property type="nucleotide sequence ID" value="NZ_SGWX01000001.1"/>
</dbReference>
<evidence type="ECO:0000313" key="3">
    <source>
        <dbReference type="Proteomes" id="UP000293852"/>
    </source>
</evidence>
<keyword evidence="3" id="KW-1185">Reference proteome</keyword>
<dbReference type="Proteomes" id="UP000293852">
    <property type="component" value="Unassembled WGS sequence"/>
</dbReference>
<organism evidence="2 3">
    <name type="scientific">Xylanimonas ulmi</name>
    <dbReference type="NCBI Taxonomy" id="228973"/>
    <lineage>
        <taxon>Bacteria</taxon>
        <taxon>Bacillati</taxon>
        <taxon>Actinomycetota</taxon>
        <taxon>Actinomycetes</taxon>
        <taxon>Micrococcales</taxon>
        <taxon>Promicromonosporaceae</taxon>
        <taxon>Xylanimonas</taxon>
    </lineage>
</organism>
<dbReference type="EMBL" id="SGWX01000001">
    <property type="protein sequence ID" value="RZS62505.1"/>
    <property type="molecule type" value="Genomic_DNA"/>
</dbReference>
<proteinExistence type="predicted"/>